<sequence length="327" mass="37528">MWGRFFLLGGLTMARLTNSHGIPLALALWAVDDDYDYNDDPSYISATSLLKPLREITLRPRVPFELKKVEDVADYLARAMGNSIHAGVEMAWTHRYVRNLRKLGYDEDTIAMVQINPPKPIPGTIPVYIEQRNVRELGKWKIGGKFDLCIEGVLHDTKTASTFKYRKGDTKDYMLQGSIYRWLHRDKITSDVIRICFVFTDWQAFRAKQDPDYPQTKVLSIDVPLMSIEETETWILQRLSLIEQFSGVPERQLPACTPEELWVEPTQYKYYSDPMKTERATKDFKTDKAGAYAYLASKGKGIVKEIVGTPKRCGYCSAFPICTQRTT</sequence>
<accession>A0A097PAP9</accession>
<organism evidence="1 2">
    <name type="scientific">Delftia phage RG-2014</name>
    <dbReference type="NCBI Taxonomy" id="1563661"/>
    <lineage>
        <taxon>Viruses</taxon>
        <taxon>Duplodnaviria</taxon>
        <taxon>Heunggongvirae</taxon>
        <taxon>Uroviricota</taxon>
        <taxon>Caudoviricetes</taxon>
        <taxon>Schitoviridae</taxon>
        <taxon>Dendoorenvirus</taxon>
        <taxon>Dendoorenvirus RG2014</taxon>
    </lineage>
</organism>
<dbReference type="InterPro" id="IPR011604">
    <property type="entry name" value="PDDEXK-like_dom_sf"/>
</dbReference>
<evidence type="ECO:0000313" key="1">
    <source>
        <dbReference type="EMBL" id="AIU44308.2"/>
    </source>
</evidence>
<proteinExistence type="predicted"/>
<dbReference type="Proteomes" id="UP000030040">
    <property type="component" value="Segment"/>
</dbReference>
<keyword evidence="2" id="KW-1185">Reference proteome</keyword>
<dbReference type="RefSeq" id="YP_009148417.2">
    <property type="nucleotide sequence ID" value="NC_027348.2"/>
</dbReference>
<reference evidence="2" key="1">
    <citation type="submission" date="2014-10" db="EMBL/GenBank/DDBJ databases">
        <title>Draft genome sequence of lytic bacteriophage specific to a multidrug resistant bacterium Delftia tsuruhatensis ARB-1.</title>
        <authorList>
            <person name="Bhattacharjee A.S."/>
            <person name="Motlagh A.M."/>
            <person name="Goel R."/>
        </authorList>
    </citation>
    <scope>NUCLEOTIDE SEQUENCE [LARGE SCALE GENOMIC DNA]</scope>
</reference>
<dbReference type="KEGG" id="vg:24638739"/>
<dbReference type="GeneID" id="24638739"/>
<dbReference type="EMBL" id="KM879221">
    <property type="protein sequence ID" value="AIU44308.2"/>
    <property type="molecule type" value="Genomic_DNA"/>
</dbReference>
<evidence type="ECO:0008006" key="3">
    <source>
        <dbReference type="Google" id="ProtNLM"/>
    </source>
</evidence>
<gene>
    <name evidence="1" type="ORF">RG2014_054</name>
</gene>
<dbReference type="OrthoDB" id="4045at10239"/>
<evidence type="ECO:0000313" key="2">
    <source>
        <dbReference type="Proteomes" id="UP000030040"/>
    </source>
</evidence>
<protein>
    <recommendedName>
        <fullName evidence="3">PD-(D/E)XK endonuclease-like domain-containing protein</fullName>
    </recommendedName>
</protein>
<name>A0A097PAP9_9CAUD</name>
<dbReference type="Gene3D" id="3.90.320.10">
    <property type="match status" value="1"/>
</dbReference>